<dbReference type="GO" id="GO:0030288">
    <property type="term" value="C:outer membrane-bounded periplasmic space"/>
    <property type="evidence" value="ECO:0007669"/>
    <property type="project" value="InterPro"/>
</dbReference>
<evidence type="ECO:0000256" key="5">
    <source>
        <dbReference type="ARBA" id="ARBA00023251"/>
    </source>
</evidence>
<accession>A0A0C2EDF6</accession>
<gene>
    <name evidence="9" type="ORF">UCMB321_2366</name>
</gene>
<dbReference type="Pfam" id="PF00144">
    <property type="entry name" value="Beta-lactamase"/>
    <property type="match status" value="1"/>
</dbReference>
<dbReference type="GO" id="GO:0017001">
    <property type="term" value="P:antibiotic catabolic process"/>
    <property type="evidence" value="ECO:0007669"/>
    <property type="project" value="InterPro"/>
</dbReference>
<evidence type="ECO:0000256" key="3">
    <source>
        <dbReference type="ARBA" id="ARBA00012865"/>
    </source>
</evidence>
<dbReference type="AlphaFoldDB" id="A0A0C2EDF6"/>
<dbReference type="NCBIfam" id="NF033085">
    <property type="entry name" value="bla_class_C"/>
    <property type="match status" value="1"/>
</dbReference>
<dbReference type="GO" id="GO:0008800">
    <property type="term" value="F:beta-lactamase activity"/>
    <property type="evidence" value="ECO:0007669"/>
    <property type="project" value="UniProtKB-UniRule"/>
</dbReference>
<proteinExistence type="inferred from homology"/>
<dbReference type="PANTHER" id="PTHR46825:SF8">
    <property type="entry name" value="BETA-LACTAMASE-RELATED"/>
    <property type="match status" value="1"/>
</dbReference>
<evidence type="ECO:0000256" key="1">
    <source>
        <dbReference type="ARBA" id="ARBA00001526"/>
    </source>
</evidence>
<feature type="signal peptide" evidence="7">
    <location>
        <begin position="1"/>
        <end position="26"/>
    </location>
</feature>
<evidence type="ECO:0000313" key="10">
    <source>
        <dbReference type="Proteomes" id="UP000031535"/>
    </source>
</evidence>
<dbReference type="PANTHER" id="PTHR46825">
    <property type="entry name" value="D-ALANYL-D-ALANINE-CARBOXYPEPTIDASE/ENDOPEPTIDASE AMPH"/>
    <property type="match status" value="1"/>
</dbReference>
<comment type="similarity">
    <text evidence="2 6">Belongs to the class-C beta-lactamase family.</text>
</comment>
<organism evidence="9 10">
    <name type="scientific">Pseudomonas batumici</name>
    <dbReference type="NCBI Taxonomy" id="226910"/>
    <lineage>
        <taxon>Bacteria</taxon>
        <taxon>Pseudomonadati</taxon>
        <taxon>Pseudomonadota</taxon>
        <taxon>Gammaproteobacteria</taxon>
        <taxon>Pseudomonadales</taxon>
        <taxon>Pseudomonadaceae</taxon>
        <taxon>Pseudomonas</taxon>
    </lineage>
</organism>
<keyword evidence="4 6" id="KW-0378">Hydrolase</keyword>
<keyword evidence="10" id="KW-1185">Reference proteome</keyword>
<dbReference type="RefSeq" id="WP_040066771.1">
    <property type="nucleotide sequence ID" value="NZ_JXDG01000031.1"/>
</dbReference>
<name>A0A0C2EDF6_9PSED</name>
<reference evidence="9 10" key="1">
    <citation type="submission" date="2015-01" db="EMBL/GenBank/DDBJ databases">
        <title>Complete genome of Pseudomonas batumici UCM B-321 producer of the batumin antibiotic with strong antistaphilococcal and potential anticancer activity.</title>
        <authorList>
            <person name="Klochko V.V."/>
            <person name="Zelena L.B."/>
            <person name="Elena K.A."/>
            <person name="Reva O.N."/>
        </authorList>
    </citation>
    <scope>NUCLEOTIDE SEQUENCE [LARGE SCALE GENOMIC DNA]</scope>
    <source>
        <strain evidence="9 10">UCM B-321</strain>
    </source>
</reference>
<comment type="caution">
    <text evidence="9">The sequence shown here is derived from an EMBL/GenBank/DDBJ whole genome shotgun (WGS) entry which is preliminary data.</text>
</comment>
<dbReference type="EC" id="3.5.2.6" evidence="3 6"/>
<dbReference type="Proteomes" id="UP000031535">
    <property type="component" value="Unassembled WGS sequence"/>
</dbReference>
<evidence type="ECO:0000256" key="4">
    <source>
        <dbReference type="ARBA" id="ARBA00022801"/>
    </source>
</evidence>
<evidence type="ECO:0000256" key="7">
    <source>
        <dbReference type="SAM" id="SignalP"/>
    </source>
</evidence>
<dbReference type="PROSITE" id="PS00336">
    <property type="entry name" value="BETA_LACTAMASE_C"/>
    <property type="match status" value="1"/>
</dbReference>
<dbReference type="InterPro" id="IPR058136">
    <property type="entry name" value="AmpC"/>
</dbReference>
<dbReference type="InterPro" id="IPR012338">
    <property type="entry name" value="Beta-lactam/transpept-like"/>
</dbReference>
<feature type="chain" id="PRO_5002160037" description="Beta-lactamase" evidence="7">
    <location>
        <begin position="27"/>
        <end position="391"/>
    </location>
</feature>
<comment type="catalytic activity">
    <reaction evidence="1 6">
        <text>a beta-lactam + H2O = a substituted beta-amino acid</text>
        <dbReference type="Rhea" id="RHEA:20401"/>
        <dbReference type="ChEBI" id="CHEBI:15377"/>
        <dbReference type="ChEBI" id="CHEBI:35627"/>
        <dbReference type="ChEBI" id="CHEBI:140347"/>
        <dbReference type="EC" id="3.5.2.6"/>
    </reaction>
</comment>
<dbReference type="STRING" id="226910.UCMB321_2366"/>
<dbReference type="GO" id="GO:0046677">
    <property type="term" value="P:response to antibiotic"/>
    <property type="evidence" value="ECO:0007669"/>
    <property type="project" value="UniProtKB-UniRule"/>
</dbReference>
<evidence type="ECO:0000313" key="9">
    <source>
        <dbReference type="EMBL" id="KIH83969.1"/>
    </source>
</evidence>
<dbReference type="InterPro" id="IPR001586">
    <property type="entry name" value="Beta-lactam_class-C_AS"/>
</dbReference>
<dbReference type="SUPFAM" id="SSF56601">
    <property type="entry name" value="beta-lactamase/transpeptidase-like"/>
    <property type="match status" value="1"/>
</dbReference>
<dbReference type="PATRIC" id="fig|226910.6.peg.2354"/>
<evidence type="ECO:0000256" key="6">
    <source>
        <dbReference type="RuleBase" id="RU361140"/>
    </source>
</evidence>
<dbReference type="InterPro" id="IPR001466">
    <property type="entry name" value="Beta-lactam-related"/>
</dbReference>
<sequence length="391" mass="42826">MFKKNLAKLEVLVTSLLLIGASHSFAADNTQDNIKAIVDAAIGPVMQKQNIPGMAVAVLVNEKPYYFNYGVASKTNQQPVTDDTLFEIGSVSKTFTATLAGYAQAQGKLNPSERVSHYLPELQGSAFDRITVLQLGTYSAGGLPLQFPDAFDTQDKMLDYFKQWKPTYAAGTHRQYSNPSLGLFGYVAAKSLGAPFDELMEKTLFPKLGLKNSYIHVPEARMSHYAQGYTQDDEPVRVGPGALDAEAYGVKTTSTDLLRYVEANIRPEPLEAPLHKAIDLTQSGYYQVAGTTTQGLGWEFYPYPVKLDRLLTGNSSEMALEAYKVSPFNPAHPPQKNALFNKTGSTRGFGAYVVYVPAKKVGIVMLANKNYPNPVRVKAAYQILNALEGVQ</sequence>
<keyword evidence="5 6" id="KW-0046">Antibiotic resistance</keyword>
<dbReference type="InterPro" id="IPR050491">
    <property type="entry name" value="AmpC-like"/>
</dbReference>
<evidence type="ECO:0000256" key="2">
    <source>
        <dbReference type="ARBA" id="ARBA00007840"/>
    </source>
</evidence>
<keyword evidence="7" id="KW-0732">Signal</keyword>
<evidence type="ECO:0000259" key="8">
    <source>
        <dbReference type="Pfam" id="PF00144"/>
    </source>
</evidence>
<dbReference type="EMBL" id="JXDG01000031">
    <property type="protein sequence ID" value="KIH83969.1"/>
    <property type="molecule type" value="Genomic_DNA"/>
</dbReference>
<dbReference type="Gene3D" id="3.40.710.10">
    <property type="entry name" value="DD-peptidase/beta-lactamase superfamily"/>
    <property type="match status" value="1"/>
</dbReference>
<protein>
    <recommendedName>
        <fullName evidence="3 6">Beta-lactamase</fullName>
        <ecNumber evidence="3 6">3.5.2.6</ecNumber>
    </recommendedName>
</protein>
<feature type="domain" description="Beta-lactamase-related" evidence="8">
    <location>
        <begin position="38"/>
        <end position="387"/>
    </location>
</feature>